<dbReference type="PROSITE" id="PS50885">
    <property type="entry name" value="HAMP"/>
    <property type="match status" value="1"/>
</dbReference>
<dbReference type="SMART" id="SM00304">
    <property type="entry name" value="HAMP"/>
    <property type="match status" value="1"/>
</dbReference>
<name>A0A917WKQ4_9ACTN</name>
<evidence type="ECO:0000259" key="13">
    <source>
        <dbReference type="PROSITE" id="PS50109"/>
    </source>
</evidence>
<dbReference type="EC" id="2.7.13.3" evidence="3"/>
<dbReference type="InterPro" id="IPR050428">
    <property type="entry name" value="TCS_sensor_his_kinase"/>
</dbReference>
<comment type="caution">
    <text evidence="15">The sequence shown here is derived from an EMBL/GenBank/DDBJ whole genome shotgun (WGS) entry which is preliminary data.</text>
</comment>
<keyword evidence="9" id="KW-0902">Two-component regulatory system</keyword>
<dbReference type="InterPro" id="IPR004358">
    <property type="entry name" value="Sig_transdc_His_kin-like_C"/>
</dbReference>
<evidence type="ECO:0000259" key="14">
    <source>
        <dbReference type="PROSITE" id="PS50885"/>
    </source>
</evidence>
<sequence length="417" mass="43690">MRRPEPVAEHAPARVGAVPRGSAVRGAPPVPPPDGSPPVGGGGRGPVRGGLRLRLTLLSTALLSLVGALMLALAYLLVGRVVAALPRFPPGTPVQIDGRITDAAAFSDQVVRQGRETVLLVGSIAFPLLVVAGAMVSWVLIGRTLRPLSVLTSAARGLSEASLDRRIQLPGPRDEVAELADTFDDMLGRLQAAFDAERRFVANASHELRTPLSVIRTEVDVTLADPHVDAEDLRRMADVVREATDRADRLLTSLLFLARTQGSGISERRDVDLAALVEPALRAVAGERAERRVTVAVDARPAPVSGDPALLERVVGNLVENAVRHNVVGGELAVSTAVEGDRAVVRVRSGGAEIDPATVSQLFEPFRQGDRARTGHRGSGLGLSIVRAVVAAHDGTVTAAPVPGGGLAVRVELPVRG</sequence>
<feature type="transmembrane region" description="Helical" evidence="12">
    <location>
        <begin position="118"/>
        <end position="141"/>
    </location>
</feature>
<keyword evidence="10 12" id="KW-0472">Membrane</keyword>
<evidence type="ECO:0000256" key="4">
    <source>
        <dbReference type="ARBA" id="ARBA00022553"/>
    </source>
</evidence>
<dbReference type="PRINTS" id="PR00344">
    <property type="entry name" value="BCTRLSENSOR"/>
</dbReference>
<keyword evidence="6 12" id="KW-0812">Transmembrane</keyword>
<evidence type="ECO:0000313" key="15">
    <source>
        <dbReference type="EMBL" id="GGM12185.1"/>
    </source>
</evidence>
<feature type="domain" description="HAMP" evidence="14">
    <location>
        <begin position="142"/>
        <end position="195"/>
    </location>
</feature>
<dbReference type="InterPro" id="IPR005467">
    <property type="entry name" value="His_kinase_dom"/>
</dbReference>
<dbReference type="SUPFAM" id="SSF55874">
    <property type="entry name" value="ATPase domain of HSP90 chaperone/DNA topoisomerase II/histidine kinase"/>
    <property type="match status" value="1"/>
</dbReference>
<reference evidence="15" key="1">
    <citation type="journal article" date="2014" name="Int. J. Syst. Evol. Microbiol.">
        <title>Complete genome sequence of Corynebacterium casei LMG S-19264T (=DSM 44701T), isolated from a smear-ripened cheese.</title>
        <authorList>
            <consortium name="US DOE Joint Genome Institute (JGI-PGF)"/>
            <person name="Walter F."/>
            <person name="Albersmeier A."/>
            <person name="Kalinowski J."/>
            <person name="Ruckert C."/>
        </authorList>
    </citation>
    <scope>NUCLEOTIDE SEQUENCE</scope>
    <source>
        <strain evidence="15">CGMCC 4.7308</strain>
    </source>
</reference>
<feature type="region of interest" description="Disordered" evidence="11">
    <location>
        <begin position="1"/>
        <end position="45"/>
    </location>
</feature>
<dbReference type="Gene3D" id="3.30.565.10">
    <property type="entry name" value="Histidine kinase-like ATPase, C-terminal domain"/>
    <property type="match status" value="1"/>
</dbReference>
<dbReference type="PANTHER" id="PTHR45436">
    <property type="entry name" value="SENSOR HISTIDINE KINASE YKOH"/>
    <property type="match status" value="1"/>
</dbReference>
<evidence type="ECO:0000313" key="16">
    <source>
        <dbReference type="Proteomes" id="UP000655208"/>
    </source>
</evidence>
<evidence type="ECO:0000256" key="12">
    <source>
        <dbReference type="SAM" id="Phobius"/>
    </source>
</evidence>
<dbReference type="SMART" id="SM00388">
    <property type="entry name" value="HisKA"/>
    <property type="match status" value="1"/>
</dbReference>
<keyword evidence="5" id="KW-0808">Transferase</keyword>
<dbReference type="Proteomes" id="UP000655208">
    <property type="component" value="Unassembled WGS sequence"/>
</dbReference>
<feature type="compositionally biased region" description="Basic and acidic residues" evidence="11">
    <location>
        <begin position="1"/>
        <end position="12"/>
    </location>
</feature>
<dbReference type="Pfam" id="PF02518">
    <property type="entry name" value="HATPase_c"/>
    <property type="match status" value="1"/>
</dbReference>
<dbReference type="PROSITE" id="PS50109">
    <property type="entry name" value="HIS_KIN"/>
    <property type="match status" value="1"/>
</dbReference>
<dbReference type="Pfam" id="PF00672">
    <property type="entry name" value="HAMP"/>
    <property type="match status" value="1"/>
</dbReference>
<dbReference type="InterPro" id="IPR003660">
    <property type="entry name" value="HAMP_dom"/>
</dbReference>
<keyword evidence="8 12" id="KW-1133">Transmembrane helix</keyword>
<comment type="catalytic activity">
    <reaction evidence="1">
        <text>ATP + protein L-histidine = ADP + protein N-phospho-L-histidine.</text>
        <dbReference type="EC" id="2.7.13.3"/>
    </reaction>
</comment>
<keyword evidence="16" id="KW-1185">Reference proteome</keyword>
<comment type="subcellular location">
    <subcellularLocation>
        <location evidence="2">Cell membrane</location>
    </subcellularLocation>
</comment>
<reference evidence="15" key="2">
    <citation type="submission" date="2020-09" db="EMBL/GenBank/DDBJ databases">
        <authorList>
            <person name="Sun Q."/>
            <person name="Zhou Y."/>
        </authorList>
    </citation>
    <scope>NUCLEOTIDE SEQUENCE</scope>
    <source>
        <strain evidence="15">CGMCC 4.7308</strain>
    </source>
</reference>
<evidence type="ECO:0000256" key="5">
    <source>
        <dbReference type="ARBA" id="ARBA00022679"/>
    </source>
</evidence>
<evidence type="ECO:0000256" key="8">
    <source>
        <dbReference type="ARBA" id="ARBA00022989"/>
    </source>
</evidence>
<dbReference type="CDD" id="cd00082">
    <property type="entry name" value="HisKA"/>
    <property type="match status" value="1"/>
</dbReference>
<proteinExistence type="predicted"/>
<dbReference type="GO" id="GO:0005886">
    <property type="term" value="C:plasma membrane"/>
    <property type="evidence" value="ECO:0007669"/>
    <property type="project" value="UniProtKB-SubCell"/>
</dbReference>
<dbReference type="InterPro" id="IPR003594">
    <property type="entry name" value="HATPase_dom"/>
</dbReference>
<feature type="domain" description="Histidine kinase" evidence="13">
    <location>
        <begin position="203"/>
        <end position="417"/>
    </location>
</feature>
<dbReference type="PANTHER" id="PTHR45436:SF5">
    <property type="entry name" value="SENSOR HISTIDINE KINASE TRCS"/>
    <property type="match status" value="1"/>
</dbReference>
<dbReference type="EMBL" id="BMNA01000009">
    <property type="protein sequence ID" value="GGM12185.1"/>
    <property type="molecule type" value="Genomic_DNA"/>
</dbReference>
<gene>
    <name evidence="15" type="ORF">GCM10011594_35040</name>
</gene>
<accession>A0A917WKQ4</accession>
<dbReference type="InterPro" id="IPR003661">
    <property type="entry name" value="HisK_dim/P_dom"/>
</dbReference>
<feature type="transmembrane region" description="Helical" evidence="12">
    <location>
        <begin position="55"/>
        <end position="78"/>
    </location>
</feature>
<evidence type="ECO:0000256" key="7">
    <source>
        <dbReference type="ARBA" id="ARBA00022777"/>
    </source>
</evidence>
<dbReference type="SUPFAM" id="SSF47384">
    <property type="entry name" value="Homodimeric domain of signal transducing histidine kinase"/>
    <property type="match status" value="1"/>
</dbReference>
<dbReference type="Gene3D" id="1.10.287.130">
    <property type="match status" value="1"/>
</dbReference>
<dbReference type="AlphaFoldDB" id="A0A917WKQ4"/>
<dbReference type="Gene3D" id="6.10.340.10">
    <property type="match status" value="1"/>
</dbReference>
<dbReference type="CDD" id="cd06225">
    <property type="entry name" value="HAMP"/>
    <property type="match status" value="1"/>
</dbReference>
<dbReference type="SMART" id="SM00387">
    <property type="entry name" value="HATPase_c"/>
    <property type="match status" value="1"/>
</dbReference>
<organism evidence="15 16">
    <name type="scientific">Nakamurella endophytica</name>
    <dbReference type="NCBI Taxonomy" id="1748367"/>
    <lineage>
        <taxon>Bacteria</taxon>
        <taxon>Bacillati</taxon>
        <taxon>Actinomycetota</taxon>
        <taxon>Actinomycetes</taxon>
        <taxon>Nakamurellales</taxon>
        <taxon>Nakamurellaceae</taxon>
        <taxon>Nakamurella</taxon>
    </lineage>
</organism>
<evidence type="ECO:0000256" key="1">
    <source>
        <dbReference type="ARBA" id="ARBA00000085"/>
    </source>
</evidence>
<evidence type="ECO:0000256" key="6">
    <source>
        <dbReference type="ARBA" id="ARBA00022692"/>
    </source>
</evidence>
<evidence type="ECO:0000256" key="3">
    <source>
        <dbReference type="ARBA" id="ARBA00012438"/>
    </source>
</evidence>
<keyword evidence="7 15" id="KW-0418">Kinase</keyword>
<evidence type="ECO:0000256" key="11">
    <source>
        <dbReference type="SAM" id="MobiDB-lite"/>
    </source>
</evidence>
<evidence type="ECO:0000256" key="10">
    <source>
        <dbReference type="ARBA" id="ARBA00023136"/>
    </source>
</evidence>
<dbReference type="SUPFAM" id="SSF158472">
    <property type="entry name" value="HAMP domain-like"/>
    <property type="match status" value="1"/>
</dbReference>
<evidence type="ECO:0000256" key="2">
    <source>
        <dbReference type="ARBA" id="ARBA00004236"/>
    </source>
</evidence>
<dbReference type="InterPro" id="IPR036097">
    <property type="entry name" value="HisK_dim/P_sf"/>
</dbReference>
<protein>
    <recommendedName>
        <fullName evidence="3">histidine kinase</fullName>
        <ecNumber evidence="3">2.7.13.3</ecNumber>
    </recommendedName>
</protein>
<dbReference type="InterPro" id="IPR036890">
    <property type="entry name" value="HATPase_C_sf"/>
</dbReference>
<keyword evidence="4" id="KW-0597">Phosphoprotein</keyword>
<dbReference type="GO" id="GO:0000155">
    <property type="term" value="F:phosphorelay sensor kinase activity"/>
    <property type="evidence" value="ECO:0007669"/>
    <property type="project" value="InterPro"/>
</dbReference>
<evidence type="ECO:0000256" key="9">
    <source>
        <dbReference type="ARBA" id="ARBA00023012"/>
    </source>
</evidence>
<dbReference type="Pfam" id="PF00512">
    <property type="entry name" value="HisKA"/>
    <property type="match status" value="1"/>
</dbReference>